<reference evidence="1" key="1">
    <citation type="submission" date="2024-12" db="EMBL/GenBank/DDBJ databases">
        <authorList>
            <person name="Wu N."/>
        </authorList>
    </citation>
    <scope>NUCLEOTIDE SEQUENCE</scope>
    <source>
        <strain evidence="1">P15</strain>
    </source>
</reference>
<protein>
    <submittedName>
        <fullName evidence="1">ADP-heptose synthase</fullName>
    </submittedName>
</protein>
<comment type="caution">
    <text evidence="1">The sequence shown here is derived from an EMBL/GenBank/DDBJ whole genome shotgun (WGS) entry which is preliminary data.</text>
</comment>
<sequence length="170" mass="19613">MERRFVAEAVMLAIYGQLLVPAQPVEYVMPYSSLMELYDLLESPEPIMSMEEDDTYVRTYIKGLIGFFEEPLNKKKIERALVSPWKKSPGLLVNQRVTVTVVYALENAEYGERFDPIETDLILLSLREKLPILTDQLEFVDKVIHASIPVQVFDIEDFDYAVEADVPMEF</sequence>
<dbReference type="Proteomes" id="UP001631969">
    <property type="component" value="Unassembled WGS sequence"/>
</dbReference>
<dbReference type="EMBL" id="JBJURJ010000022">
    <property type="protein sequence ID" value="MFM9331775.1"/>
    <property type="molecule type" value="Genomic_DNA"/>
</dbReference>
<proteinExistence type="predicted"/>
<keyword evidence="2" id="KW-1185">Reference proteome</keyword>
<organism evidence="1 2">
    <name type="scientific">Paenibacillus mesotrionivorans</name>
    <dbReference type="NCBI Taxonomy" id="3160968"/>
    <lineage>
        <taxon>Bacteria</taxon>
        <taxon>Bacillati</taxon>
        <taxon>Bacillota</taxon>
        <taxon>Bacilli</taxon>
        <taxon>Bacillales</taxon>
        <taxon>Paenibacillaceae</taxon>
        <taxon>Paenibacillus</taxon>
    </lineage>
</organism>
<gene>
    <name evidence="1" type="ORF">ACI1P1_26095</name>
</gene>
<accession>A0ACC7P5U3</accession>
<evidence type="ECO:0000313" key="1">
    <source>
        <dbReference type="EMBL" id="MFM9331775.1"/>
    </source>
</evidence>
<evidence type="ECO:0000313" key="2">
    <source>
        <dbReference type="Proteomes" id="UP001631969"/>
    </source>
</evidence>
<name>A0ACC7P5U3_9BACL</name>